<evidence type="ECO:0000256" key="2">
    <source>
        <dbReference type="PROSITE-ProRule" id="PRU00335"/>
    </source>
</evidence>
<dbReference type="Proteomes" id="UP001501358">
    <property type="component" value="Unassembled WGS sequence"/>
</dbReference>
<feature type="compositionally biased region" description="Basic and acidic residues" evidence="3">
    <location>
        <begin position="1"/>
        <end position="29"/>
    </location>
</feature>
<dbReference type="RefSeq" id="WP_344381041.1">
    <property type="nucleotide sequence ID" value="NZ_BAAATA010000001.1"/>
</dbReference>
<evidence type="ECO:0000313" key="6">
    <source>
        <dbReference type="Proteomes" id="UP001501358"/>
    </source>
</evidence>
<organism evidence="5 6">
    <name type="scientific">Streptomyces thermolineatus</name>
    <dbReference type="NCBI Taxonomy" id="44033"/>
    <lineage>
        <taxon>Bacteria</taxon>
        <taxon>Bacillati</taxon>
        <taxon>Actinomycetota</taxon>
        <taxon>Actinomycetes</taxon>
        <taxon>Kitasatosporales</taxon>
        <taxon>Streptomycetaceae</taxon>
        <taxon>Streptomyces</taxon>
    </lineage>
</organism>
<feature type="region of interest" description="Disordered" evidence="3">
    <location>
        <begin position="1"/>
        <end position="41"/>
    </location>
</feature>
<evidence type="ECO:0000313" key="5">
    <source>
        <dbReference type="EMBL" id="GAA2469001.1"/>
    </source>
</evidence>
<keyword evidence="6" id="KW-1185">Reference proteome</keyword>
<dbReference type="InterPro" id="IPR009057">
    <property type="entry name" value="Homeodomain-like_sf"/>
</dbReference>
<name>A0ABN3KSU8_9ACTN</name>
<dbReference type="PANTHER" id="PTHR30055:SF209">
    <property type="entry name" value="POSSIBLE TRANSCRIPTIONAL REGULATORY PROTEIN (PROBABLY TETR-FAMILY)"/>
    <property type="match status" value="1"/>
</dbReference>
<sequence>MQQPEVRAERPGLRPEQPETRPERKDRTGQPEARPAGSRALQNRQRILAVAQAELIRDPAATMDDIARAAGVVRRTLYGHFPSRDALIDGLSGLAGAEAHAALERSRRPHEAPDLALARALLAAFAVGDQWRLLMTVDECASPQGDRGLVTALDPSLTFITDLLEQGQRQDLFSDHLPPAVLTRLLMSSVITLLQALNDGLLPTDGAAAATARACLVVVGVSPERAAALVREAAAG</sequence>
<dbReference type="SUPFAM" id="SSF46689">
    <property type="entry name" value="Homeodomain-like"/>
    <property type="match status" value="1"/>
</dbReference>
<protein>
    <submittedName>
        <fullName evidence="5">TetR/AcrR family transcriptional regulator</fullName>
    </submittedName>
</protein>
<evidence type="ECO:0000256" key="3">
    <source>
        <dbReference type="SAM" id="MobiDB-lite"/>
    </source>
</evidence>
<proteinExistence type="predicted"/>
<evidence type="ECO:0000259" key="4">
    <source>
        <dbReference type="PROSITE" id="PS50977"/>
    </source>
</evidence>
<dbReference type="PANTHER" id="PTHR30055">
    <property type="entry name" value="HTH-TYPE TRANSCRIPTIONAL REGULATOR RUTR"/>
    <property type="match status" value="1"/>
</dbReference>
<dbReference type="Pfam" id="PF00440">
    <property type="entry name" value="TetR_N"/>
    <property type="match status" value="1"/>
</dbReference>
<feature type="domain" description="HTH tetR-type" evidence="4">
    <location>
        <begin position="41"/>
        <end position="99"/>
    </location>
</feature>
<reference evidence="5 6" key="1">
    <citation type="journal article" date="2019" name="Int. J. Syst. Evol. Microbiol.">
        <title>The Global Catalogue of Microorganisms (GCM) 10K type strain sequencing project: providing services to taxonomists for standard genome sequencing and annotation.</title>
        <authorList>
            <consortium name="The Broad Institute Genomics Platform"/>
            <consortium name="The Broad Institute Genome Sequencing Center for Infectious Disease"/>
            <person name="Wu L."/>
            <person name="Ma J."/>
        </authorList>
    </citation>
    <scope>NUCLEOTIDE SEQUENCE [LARGE SCALE GENOMIC DNA]</scope>
    <source>
        <strain evidence="5 6">JCM 6307</strain>
    </source>
</reference>
<dbReference type="EMBL" id="BAAATA010000001">
    <property type="protein sequence ID" value="GAA2469001.1"/>
    <property type="molecule type" value="Genomic_DNA"/>
</dbReference>
<comment type="caution">
    <text evidence="5">The sequence shown here is derived from an EMBL/GenBank/DDBJ whole genome shotgun (WGS) entry which is preliminary data.</text>
</comment>
<evidence type="ECO:0000256" key="1">
    <source>
        <dbReference type="ARBA" id="ARBA00023125"/>
    </source>
</evidence>
<gene>
    <name evidence="5" type="ORF">GCM10010406_00390</name>
</gene>
<dbReference type="InterPro" id="IPR001647">
    <property type="entry name" value="HTH_TetR"/>
</dbReference>
<dbReference type="PROSITE" id="PS50977">
    <property type="entry name" value="HTH_TETR_2"/>
    <property type="match status" value="1"/>
</dbReference>
<dbReference type="InterPro" id="IPR050109">
    <property type="entry name" value="HTH-type_TetR-like_transc_reg"/>
</dbReference>
<dbReference type="Gene3D" id="1.10.357.10">
    <property type="entry name" value="Tetracycline Repressor, domain 2"/>
    <property type="match status" value="1"/>
</dbReference>
<accession>A0ABN3KSU8</accession>
<keyword evidence="1 2" id="KW-0238">DNA-binding</keyword>
<feature type="DNA-binding region" description="H-T-H motif" evidence="2">
    <location>
        <begin position="62"/>
        <end position="81"/>
    </location>
</feature>